<name>A0A2J8B4A4_9FIRM</name>
<dbReference type="InterPro" id="IPR019887">
    <property type="entry name" value="Tscrpt_reg_AsnC/Lrp_C"/>
</dbReference>
<evidence type="ECO:0000313" key="5">
    <source>
        <dbReference type="EMBL" id="PNH19602.1"/>
    </source>
</evidence>
<dbReference type="InterPro" id="IPR019888">
    <property type="entry name" value="Tscrpt_reg_AsnC-like"/>
</dbReference>
<dbReference type="SUPFAM" id="SSF46785">
    <property type="entry name" value="Winged helix' DNA-binding domain"/>
    <property type="match status" value="1"/>
</dbReference>
<dbReference type="PANTHER" id="PTHR43413:SF7">
    <property type="entry name" value="HTH-TYPE TRANSCRIPTIONAL REGULATOR PTR2"/>
    <property type="match status" value="1"/>
</dbReference>
<proteinExistence type="predicted"/>
<reference evidence="6" key="1">
    <citation type="submission" date="2017-04" db="EMBL/GenBank/DDBJ databases">
        <authorList>
            <person name="Bumgarner R.E."/>
            <person name="Fredricks D.N."/>
            <person name="Srinivasan S."/>
        </authorList>
    </citation>
    <scope>NUCLEOTIDE SEQUENCE [LARGE SCALE GENOMIC DNA]</scope>
    <source>
        <strain evidence="6">KA00405</strain>
    </source>
</reference>
<dbReference type="Pfam" id="PF13412">
    <property type="entry name" value="HTH_24"/>
    <property type="match status" value="1"/>
</dbReference>
<dbReference type="Gene3D" id="1.10.10.10">
    <property type="entry name" value="Winged helix-like DNA-binding domain superfamily/Winged helix DNA-binding domain"/>
    <property type="match status" value="1"/>
</dbReference>
<evidence type="ECO:0000256" key="3">
    <source>
        <dbReference type="ARBA" id="ARBA00023163"/>
    </source>
</evidence>
<dbReference type="InterPro" id="IPR050684">
    <property type="entry name" value="HTH-Siroheme_Decarb"/>
</dbReference>
<evidence type="ECO:0000313" key="6">
    <source>
        <dbReference type="Proteomes" id="UP000236394"/>
    </source>
</evidence>
<dbReference type="PANTHER" id="PTHR43413">
    <property type="entry name" value="TRANSCRIPTIONAL REGULATOR, ASNC FAMILY"/>
    <property type="match status" value="1"/>
</dbReference>
<dbReference type="OMA" id="KYKQDGI"/>
<dbReference type="Gene3D" id="3.30.70.920">
    <property type="match status" value="1"/>
</dbReference>
<keyword evidence="2" id="KW-0238">DNA-binding</keyword>
<dbReference type="SUPFAM" id="SSF54909">
    <property type="entry name" value="Dimeric alpha+beta barrel"/>
    <property type="match status" value="1"/>
</dbReference>
<sequence>MKDKLLQILNEDARLTSKELAERLRITPEEVDALVAELKQEGVILGSKTVINWENSGKELTTALIEVRVTPQRGRGFDRIAHRLYQYPQVNSCYLMSGGFDLMLILEGKTLRDIAQFVAEKIAPVEYVLSTSTHFILKKYKNDGTIFALPNEDDREAIVL</sequence>
<dbReference type="EMBL" id="NBZD01000001">
    <property type="protein sequence ID" value="PNH19602.1"/>
    <property type="molecule type" value="Genomic_DNA"/>
</dbReference>
<keyword evidence="3" id="KW-0804">Transcription</keyword>
<dbReference type="RefSeq" id="WP_012993503.1">
    <property type="nucleotide sequence ID" value="NZ_NBZD01000001.1"/>
</dbReference>
<dbReference type="Proteomes" id="UP000236394">
    <property type="component" value="Unassembled WGS sequence"/>
</dbReference>
<keyword evidence="1" id="KW-0805">Transcription regulation</keyword>
<gene>
    <name evidence="5" type="ORF">B7R76_01575</name>
</gene>
<dbReference type="InterPro" id="IPR011008">
    <property type="entry name" value="Dimeric_a/b-barrel"/>
</dbReference>
<dbReference type="SMART" id="SM00344">
    <property type="entry name" value="HTH_ASNC"/>
    <property type="match status" value="1"/>
</dbReference>
<protein>
    <submittedName>
        <fullName evidence="5">AsnC family transcriptional regulator</fullName>
    </submittedName>
</protein>
<dbReference type="GO" id="GO:0043565">
    <property type="term" value="F:sequence-specific DNA binding"/>
    <property type="evidence" value="ECO:0007669"/>
    <property type="project" value="InterPro"/>
</dbReference>
<evidence type="ECO:0000256" key="1">
    <source>
        <dbReference type="ARBA" id="ARBA00023015"/>
    </source>
</evidence>
<evidence type="ECO:0000259" key="4">
    <source>
        <dbReference type="PROSITE" id="PS50956"/>
    </source>
</evidence>
<organism evidence="5 6">
    <name type="scientific">Mageeibacillus indolicus</name>
    <dbReference type="NCBI Taxonomy" id="884684"/>
    <lineage>
        <taxon>Bacteria</taxon>
        <taxon>Bacillati</taxon>
        <taxon>Bacillota</taxon>
        <taxon>Clostridia</taxon>
        <taxon>Eubacteriales</taxon>
        <taxon>Oscillospiraceae</taxon>
        <taxon>Mageeibacillus</taxon>
    </lineage>
</organism>
<dbReference type="InterPro" id="IPR000485">
    <property type="entry name" value="AsnC-type_HTH_dom"/>
</dbReference>
<evidence type="ECO:0000256" key="2">
    <source>
        <dbReference type="ARBA" id="ARBA00023125"/>
    </source>
</evidence>
<accession>A0A2J8B4A4</accession>
<dbReference type="AlphaFoldDB" id="A0A2J8B4A4"/>
<comment type="caution">
    <text evidence="5">The sequence shown here is derived from an EMBL/GenBank/DDBJ whole genome shotgun (WGS) entry which is preliminary data.</text>
</comment>
<dbReference type="Pfam" id="PF01037">
    <property type="entry name" value="AsnC_trans_reg"/>
    <property type="match status" value="1"/>
</dbReference>
<dbReference type="PROSITE" id="PS50956">
    <property type="entry name" value="HTH_ASNC_2"/>
    <property type="match status" value="1"/>
</dbReference>
<dbReference type="InterPro" id="IPR036390">
    <property type="entry name" value="WH_DNA-bd_sf"/>
</dbReference>
<feature type="domain" description="HTH asnC-type" evidence="4">
    <location>
        <begin position="1"/>
        <end position="59"/>
    </location>
</feature>
<dbReference type="InterPro" id="IPR036388">
    <property type="entry name" value="WH-like_DNA-bd_sf"/>
</dbReference>